<gene>
    <name evidence="2" type="ORF">H6G97_29105</name>
</gene>
<comment type="caution">
    <text evidence="2">The sequence shown here is derived from an EMBL/GenBank/DDBJ whole genome shotgun (WGS) entry which is preliminary data.</text>
</comment>
<evidence type="ECO:0000313" key="2">
    <source>
        <dbReference type="EMBL" id="MBD2533401.1"/>
    </source>
</evidence>
<evidence type="ECO:0000313" key="3">
    <source>
        <dbReference type="Proteomes" id="UP000623440"/>
    </source>
</evidence>
<accession>A0ABR8DVD0</accession>
<sequence length="64" mass="7198">MLESVKYPDILHKGKQLEAQNFCMSLLEERFGNIDASIVEQVEVLSKEQLEALGRAKSGNFIDS</sequence>
<feature type="domain" description="DUF4351" evidence="1">
    <location>
        <begin position="13"/>
        <end position="56"/>
    </location>
</feature>
<dbReference type="Proteomes" id="UP000623440">
    <property type="component" value="Unassembled WGS sequence"/>
</dbReference>
<organism evidence="2 3">
    <name type="scientific">Nostoc flagelliforme FACHB-838</name>
    <dbReference type="NCBI Taxonomy" id="2692904"/>
    <lineage>
        <taxon>Bacteria</taxon>
        <taxon>Bacillati</taxon>
        <taxon>Cyanobacteriota</taxon>
        <taxon>Cyanophyceae</taxon>
        <taxon>Nostocales</taxon>
        <taxon>Nostocaceae</taxon>
        <taxon>Nostoc</taxon>
    </lineage>
</organism>
<protein>
    <submittedName>
        <fullName evidence="2">DUF4351 domain-containing protein</fullName>
    </submittedName>
</protein>
<dbReference type="Pfam" id="PF14261">
    <property type="entry name" value="DUF4351"/>
    <property type="match status" value="1"/>
</dbReference>
<evidence type="ECO:0000259" key="1">
    <source>
        <dbReference type="Pfam" id="PF14261"/>
    </source>
</evidence>
<dbReference type="InterPro" id="IPR025587">
    <property type="entry name" value="DUF4351"/>
</dbReference>
<name>A0ABR8DVD0_9NOSO</name>
<keyword evidence="3" id="KW-1185">Reference proteome</keyword>
<dbReference type="EMBL" id="JACJSI010000094">
    <property type="protein sequence ID" value="MBD2533401.1"/>
    <property type="molecule type" value="Genomic_DNA"/>
</dbReference>
<reference evidence="2 3" key="1">
    <citation type="journal article" date="2020" name="ISME J.">
        <title>Comparative genomics reveals insights into cyanobacterial evolution and habitat adaptation.</title>
        <authorList>
            <person name="Chen M.Y."/>
            <person name="Teng W.K."/>
            <person name="Zhao L."/>
            <person name="Hu C.X."/>
            <person name="Zhou Y.K."/>
            <person name="Han B.P."/>
            <person name="Song L.R."/>
            <person name="Shu W.S."/>
        </authorList>
    </citation>
    <scope>NUCLEOTIDE SEQUENCE [LARGE SCALE GENOMIC DNA]</scope>
    <source>
        <strain evidence="2 3">FACHB-838</strain>
    </source>
</reference>
<proteinExistence type="predicted"/>